<feature type="compositionally biased region" description="Acidic residues" evidence="1">
    <location>
        <begin position="245"/>
        <end position="268"/>
    </location>
</feature>
<feature type="compositionally biased region" description="Polar residues" evidence="1">
    <location>
        <begin position="576"/>
        <end position="591"/>
    </location>
</feature>
<evidence type="ECO:0000313" key="3">
    <source>
        <dbReference type="EMBL" id="GBG74167.1"/>
    </source>
</evidence>
<feature type="compositionally biased region" description="Basic and acidic residues" evidence="1">
    <location>
        <begin position="302"/>
        <end position="325"/>
    </location>
</feature>
<dbReference type="InterPro" id="IPR051320">
    <property type="entry name" value="Viral_Replic_Matur_Polypro"/>
</dbReference>
<evidence type="ECO:0000259" key="2">
    <source>
        <dbReference type="PROSITE" id="PS50878"/>
    </source>
</evidence>
<feature type="compositionally biased region" description="Basic and acidic residues" evidence="1">
    <location>
        <begin position="755"/>
        <end position="769"/>
    </location>
</feature>
<dbReference type="EMBL" id="BFEA01000198">
    <property type="protein sequence ID" value="GBG74167.1"/>
    <property type="molecule type" value="Genomic_DNA"/>
</dbReference>
<dbReference type="PANTHER" id="PTHR33064">
    <property type="entry name" value="POL PROTEIN"/>
    <property type="match status" value="1"/>
</dbReference>
<dbReference type="Gene3D" id="3.30.70.270">
    <property type="match status" value="1"/>
</dbReference>
<keyword evidence="4" id="KW-1185">Reference proteome</keyword>
<feature type="compositionally biased region" description="Low complexity" evidence="1">
    <location>
        <begin position="739"/>
        <end position="753"/>
    </location>
</feature>
<evidence type="ECO:0000256" key="1">
    <source>
        <dbReference type="SAM" id="MobiDB-lite"/>
    </source>
</evidence>
<organism evidence="3 4">
    <name type="scientific">Chara braunii</name>
    <name type="common">Braun's stonewort</name>
    <dbReference type="NCBI Taxonomy" id="69332"/>
    <lineage>
        <taxon>Eukaryota</taxon>
        <taxon>Viridiplantae</taxon>
        <taxon>Streptophyta</taxon>
        <taxon>Charophyceae</taxon>
        <taxon>Charales</taxon>
        <taxon>Characeae</taxon>
        <taxon>Chara</taxon>
    </lineage>
</organism>
<dbReference type="SUPFAM" id="SSF56672">
    <property type="entry name" value="DNA/RNA polymerases"/>
    <property type="match status" value="1"/>
</dbReference>
<evidence type="ECO:0000313" key="4">
    <source>
        <dbReference type="Proteomes" id="UP000265515"/>
    </source>
</evidence>
<feature type="region of interest" description="Disordered" evidence="1">
    <location>
        <begin position="674"/>
        <end position="791"/>
    </location>
</feature>
<dbReference type="OrthoDB" id="1430630at2759"/>
<dbReference type="InterPro" id="IPR000477">
    <property type="entry name" value="RT_dom"/>
</dbReference>
<sequence>MGICNTLATFQRAKNMTFQNFVNRTRLTQGIVNFCVIVYMDDILVYSDSFHGHGQHIEWTLGALRDAGFKIALEKSEFFLSEISFLGYVVTRGGLRPDLRKVDAVRDAPTPTSLTQIELKWTRDNEHHAVNEDVELLIIQAWKTEVERDLLGFVFGSVEAGHRQLIVGGLLILLTQLLDDLPIDVISHCDESPAPHILSRSLTPYLQWSACLEGDWDNRNYPSHGNHLNPGEIIDILFFDRGEPTSEEEEEVEGEEDESEGISEEDEYYSEHSEHELGAISEEEQKDEEEEASEEEEAEQTEPQREDPADAEQRRAEIAEGKRPLEQLVGTDFPIPDNLTRDPEPLTQEDEHRAAETSSAPSAPMRRQQMERGRVKFEGANMVSYVAQSKEIAKWLLRQQELKIKLQEGEEYVIMFKPWRPLQELKEIRLQEVETKFWVMALRVPLDAYYYLYSAVQGVFGEVLLMHAPEYDNSRPKLMNIKFDMAPDSREKVDDVSTIEAPTGERWKLEIATPYTDWCRSCGWYFHTEANYPRARQGEGVGTQGRRSGGHRARFSQHQQRQNRQESPPQEAAERTTANQQGRTPSGSQLQGAGWADQMASEGAQNWEREYRSGGLTSRSGGQIGFERDLGLLRQALNFGRDEGFQEDMRGPTGLFQPNYSRTVNAGAIEEGFSEGQGGNWMPMEQEGYGLGGGGDTERRSTRGDKPQFRSGSQQDNRGNLNQIHEETGKTEKKVGDLSRSSASSHSRVRWGSEWYERGASEHSKDDRSSMLSSTTSKNSGNERSKEVDPMAQLHDRRADTLQKSQAEKVQRRLVPLLCTMANNGAYFLALAQPDGSSLLPSIDVEKSPTPSDILNLTGMMYGQLVPIRLIPHSTMVSLIIESNARFYKLYFSLLDARIPPELADSLMQGGMRWVRLADL</sequence>
<feature type="compositionally biased region" description="Basic and acidic residues" evidence="1">
    <location>
        <begin position="339"/>
        <end position="355"/>
    </location>
</feature>
<feature type="compositionally biased region" description="Polar residues" evidence="1">
    <location>
        <begin position="710"/>
        <end position="723"/>
    </location>
</feature>
<proteinExistence type="predicted"/>
<feature type="compositionally biased region" description="Basic and acidic residues" evidence="1">
    <location>
        <begin position="724"/>
        <end position="737"/>
    </location>
</feature>
<dbReference type="InterPro" id="IPR043502">
    <property type="entry name" value="DNA/RNA_pol_sf"/>
</dbReference>
<dbReference type="Pfam" id="PF00078">
    <property type="entry name" value="RVT_1"/>
    <property type="match status" value="1"/>
</dbReference>
<dbReference type="InterPro" id="IPR043128">
    <property type="entry name" value="Rev_trsase/Diguanyl_cyclase"/>
</dbReference>
<feature type="compositionally biased region" description="Acidic residues" evidence="1">
    <location>
        <begin position="281"/>
        <end position="300"/>
    </location>
</feature>
<feature type="region of interest" description="Disordered" evidence="1">
    <location>
        <begin position="244"/>
        <end position="370"/>
    </location>
</feature>
<gene>
    <name evidence="3" type="ORF">CBR_g17881</name>
</gene>
<dbReference type="Proteomes" id="UP000265515">
    <property type="component" value="Unassembled WGS sequence"/>
</dbReference>
<dbReference type="AlphaFoldDB" id="A0A388KVU5"/>
<dbReference type="Gramene" id="GBG74167">
    <property type="protein sequence ID" value="GBG74167"/>
    <property type="gene ID" value="CBR_g17881"/>
</dbReference>
<feature type="domain" description="Reverse transcriptase" evidence="2">
    <location>
        <begin position="1"/>
        <end position="90"/>
    </location>
</feature>
<dbReference type="CDD" id="cd01647">
    <property type="entry name" value="RT_LTR"/>
    <property type="match status" value="1"/>
</dbReference>
<accession>A0A388KVU5</accession>
<reference evidence="3 4" key="1">
    <citation type="journal article" date="2018" name="Cell">
        <title>The Chara Genome: Secondary Complexity and Implications for Plant Terrestrialization.</title>
        <authorList>
            <person name="Nishiyama T."/>
            <person name="Sakayama H."/>
            <person name="Vries J.D."/>
            <person name="Buschmann H."/>
            <person name="Saint-Marcoux D."/>
            <person name="Ullrich K.K."/>
            <person name="Haas F.B."/>
            <person name="Vanderstraeten L."/>
            <person name="Becker D."/>
            <person name="Lang D."/>
            <person name="Vosolsobe S."/>
            <person name="Rombauts S."/>
            <person name="Wilhelmsson P.K.I."/>
            <person name="Janitza P."/>
            <person name="Kern R."/>
            <person name="Heyl A."/>
            <person name="Rumpler F."/>
            <person name="Villalobos L.I.A.C."/>
            <person name="Clay J.M."/>
            <person name="Skokan R."/>
            <person name="Toyoda A."/>
            <person name="Suzuki Y."/>
            <person name="Kagoshima H."/>
            <person name="Schijlen E."/>
            <person name="Tajeshwar N."/>
            <person name="Catarino B."/>
            <person name="Hetherington A.J."/>
            <person name="Saltykova A."/>
            <person name="Bonnot C."/>
            <person name="Breuninger H."/>
            <person name="Symeonidi A."/>
            <person name="Radhakrishnan G.V."/>
            <person name="Van Nieuwerburgh F."/>
            <person name="Deforce D."/>
            <person name="Chang C."/>
            <person name="Karol K.G."/>
            <person name="Hedrich R."/>
            <person name="Ulvskov P."/>
            <person name="Glockner G."/>
            <person name="Delwiche C.F."/>
            <person name="Petrasek J."/>
            <person name="Van de Peer Y."/>
            <person name="Friml J."/>
            <person name="Beilby M."/>
            <person name="Dolan L."/>
            <person name="Kohara Y."/>
            <person name="Sugano S."/>
            <person name="Fujiyama A."/>
            <person name="Delaux P.-M."/>
            <person name="Quint M."/>
            <person name="TheiBen G."/>
            <person name="Hagemann M."/>
            <person name="Harholt J."/>
            <person name="Dunand C."/>
            <person name="Zachgo S."/>
            <person name="Langdale J."/>
            <person name="Maumus F."/>
            <person name="Straeten D.V.D."/>
            <person name="Gould S.B."/>
            <person name="Rensing S.A."/>
        </authorList>
    </citation>
    <scope>NUCLEOTIDE SEQUENCE [LARGE SCALE GENOMIC DNA]</scope>
    <source>
        <strain evidence="3 4">S276</strain>
    </source>
</reference>
<name>A0A388KVU5_CHABU</name>
<feature type="compositionally biased region" description="Low complexity" evidence="1">
    <location>
        <begin position="770"/>
        <end position="780"/>
    </location>
</feature>
<protein>
    <recommendedName>
        <fullName evidence="2">Reverse transcriptase domain-containing protein</fullName>
    </recommendedName>
</protein>
<feature type="compositionally biased region" description="Basic and acidic residues" evidence="1">
    <location>
        <begin position="781"/>
        <end position="791"/>
    </location>
</feature>
<dbReference type="PANTHER" id="PTHR33064:SF37">
    <property type="entry name" value="RIBONUCLEASE H"/>
    <property type="match status" value="1"/>
</dbReference>
<dbReference type="PROSITE" id="PS50878">
    <property type="entry name" value="RT_POL"/>
    <property type="match status" value="1"/>
</dbReference>
<feature type="compositionally biased region" description="Basic and acidic residues" evidence="1">
    <location>
        <begin position="696"/>
        <end position="708"/>
    </location>
</feature>
<feature type="compositionally biased region" description="Polar residues" evidence="1">
    <location>
        <begin position="556"/>
        <end position="568"/>
    </location>
</feature>
<feature type="region of interest" description="Disordered" evidence="1">
    <location>
        <begin position="536"/>
        <end position="602"/>
    </location>
</feature>
<comment type="caution">
    <text evidence="3">The sequence shown here is derived from an EMBL/GenBank/DDBJ whole genome shotgun (WGS) entry which is preliminary data.</text>
</comment>